<comment type="caution">
    <text evidence="2">The sequence shown here is derived from an EMBL/GenBank/DDBJ whole genome shotgun (WGS) entry which is preliminary data.</text>
</comment>
<reference evidence="2 3" key="1">
    <citation type="submission" date="2017-09" db="EMBL/GenBank/DDBJ databases">
        <title>Large-scale bioinformatics analysis of Bacillus genomes uncovers conserved roles of natural products in bacterial physiology.</title>
        <authorList>
            <consortium name="Agbiome Team Llc"/>
            <person name="Bleich R.M."/>
            <person name="Grubbs K.J."/>
            <person name="Santa Maria K.C."/>
            <person name="Allen S.E."/>
            <person name="Farag S."/>
            <person name="Shank E.A."/>
            <person name="Bowers A."/>
        </authorList>
    </citation>
    <scope>NUCLEOTIDE SEQUENCE [LARGE SCALE GENOMIC DNA]</scope>
    <source>
        <strain evidence="2 3">AFS083043</strain>
    </source>
</reference>
<name>A0A2B0L9Z8_BACCE</name>
<feature type="transmembrane region" description="Helical" evidence="1">
    <location>
        <begin position="5"/>
        <end position="38"/>
    </location>
</feature>
<dbReference type="EMBL" id="NUWN01000135">
    <property type="protein sequence ID" value="PFK29091.1"/>
    <property type="molecule type" value="Genomic_DNA"/>
</dbReference>
<gene>
    <name evidence="2" type="ORF">COI93_23630</name>
</gene>
<evidence type="ECO:0000313" key="2">
    <source>
        <dbReference type="EMBL" id="PFK29091.1"/>
    </source>
</evidence>
<keyword evidence="1" id="KW-0812">Transmembrane</keyword>
<evidence type="ECO:0000256" key="1">
    <source>
        <dbReference type="SAM" id="Phobius"/>
    </source>
</evidence>
<evidence type="ECO:0000313" key="3">
    <source>
        <dbReference type="Proteomes" id="UP000242656"/>
    </source>
</evidence>
<sequence>MKKALFNICFILSIISIGITLVCIFEFGFTFVLSLPILPLVIAAFSTDSPNTPTYVPMTILIVGYILLIIHICLHIFFFIALNKVKL</sequence>
<proteinExistence type="predicted"/>
<dbReference type="AlphaFoldDB" id="A0A2B0L9Z8"/>
<keyword evidence="1" id="KW-0472">Membrane</keyword>
<keyword evidence="1" id="KW-1133">Transmembrane helix</keyword>
<dbReference type="Proteomes" id="UP000242656">
    <property type="component" value="Unassembled WGS sequence"/>
</dbReference>
<protein>
    <submittedName>
        <fullName evidence="2">Uncharacterized protein</fullName>
    </submittedName>
</protein>
<accession>A0A2B0L9Z8</accession>
<organism evidence="2 3">
    <name type="scientific">Bacillus cereus</name>
    <dbReference type="NCBI Taxonomy" id="1396"/>
    <lineage>
        <taxon>Bacteria</taxon>
        <taxon>Bacillati</taxon>
        <taxon>Bacillota</taxon>
        <taxon>Bacilli</taxon>
        <taxon>Bacillales</taxon>
        <taxon>Bacillaceae</taxon>
        <taxon>Bacillus</taxon>
        <taxon>Bacillus cereus group</taxon>
    </lineage>
</organism>
<feature type="transmembrane region" description="Helical" evidence="1">
    <location>
        <begin position="58"/>
        <end position="82"/>
    </location>
</feature>